<dbReference type="InterPro" id="IPR002347">
    <property type="entry name" value="SDR_fam"/>
</dbReference>
<accession>A0AAD8GWJ0</accession>
<dbReference type="GO" id="GO:0016491">
    <property type="term" value="F:oxidoreductase activity"/>
    <property type="evidence" value="ECO:0007669"/>
    <property type="project" value="UniProtKB-KW"/>
</dbReference>
<dbReference type="SUPFAM" id="SSF51735">
    <property type="entry name" value="NAD(P)-binding Rossmann-fold domains"/>
    <property type="match status" value="1"/>
</dbReference>
<dbReference type="AlphaFoldDB" id="A0AAD8GWJ0"/>
<dbReference type="Proteomes" id="UP001237642">
    <property type="component" value="Unassembled WGS sequence"/>
</dbReference>
<dbReference type="Pfam" id="PF13561">
    <property type="entry name" value="adh_short_C2"/>
    <property type="match status" value="1"/>
</dbReference>
<evidence type="ECO:0000313" key="4">
    <source>
        <dbReference type="Proteomes" id="UP001237642"/>
    </source>
</evidence>
<dbReference type="PANTHER" id="PTHR42898">
    <property type="entry name" value="TROPINONE REDUCTASE"/>
    <property type="match status" value="1"/>
</dbReference>
<evidence type="ECO:0000256" key="2">
    <source>
        <dbReference type="ARBA" id="ARBA00023002"/>
    </source>
</evidence>
<evidence type="ECO:0000256" key="1">
    <source>
        <dbReference type="ARBA" id="ARBA00022857"/>
    </source>
</evidence>
<sequence>MATIDNSSNNTTPRKSKWSLAGMTTLVTCGTRGIGHAIVEELADLGAFVYTCSRNEQELNQRLHEWKVRGLNVTSSVCDVSSRTEREQLFQRVSSCFSGKHHILVSNVGTNIMGTTESYTALQYSMIMATNLEASYHACQLAYPLLKLNDVGLLQRKLFFEKKNVLDSLVSQTPIRRPGETEEVASLVVYLCMHAASYITCKIIAVDGGLTVNGFEHVM</sequence>
<dbReference type="InterPro" id="IPR036291">
    <property type="entry name" value="NAD(P)-bd_dom_sf"/>
</dbReference>
<keyword evidence="4" id="KW-1185">Reference proteome</keyword>
<reference evidence="3" key="2">
    <citation type="submission" date="2023-05" db="EMBL/GenBank/DDBJ databases">
        <authorList>
            <person name="Schelkunov M.I."/>
        </authorList>
    </citation>
    <scope>NUCLEOTIDE SEQUENCE</scope>
    <source>
        <strain evidence="3">Hsosn_3</strain>
        <tissue evidence="3">Leaf</tissue>
    </source>
</reference>
<comment type="caution">
    <text evidence="3">The sequence shown here is derived from an EMBL/GenBank/DDBJ whole genome shotgun (WGS) entry which is preliminary data.</text>
</comment>
<dbReference type="InterPro" id="IPR045000">
    <property type="entry name" value="TR"/>
</dbReference>
<dbReference type="EMBL" id="JAUIZM010000011">
    <property type="protein sequence ID" value="KAK1355286.1"/>
    <property type="molecule type" value="Genomic_DNA"/>
</dbReference>
<keyword evidence="2" id="KW-0560">Oxidoreductase</keyword>
<dbReference type="PANTHER" id="PTHR42898:SF6">
    <property type="entry name" value="NADP-DEPENDENT MANNITOL DEHYDROGENASE"/>
    <property type="match status" value="1"/>
</dbReference>
<dbReference type="Gene3D" id="3.40.50.720">
    <property type="entry name" value="NAD(P)-binding Rossmann-like Domain"/>
    <property type="match status" value="2"/>
</dbReference>
<dbReference type="Pfam" id="PF00106">
    <property type="entry name" value="adh_short"/>
    <property type="match status" value="1"/>
</dbReference>
<reference evidence="3" key="1">
    <citation type="submission" date="2023-02" db="EMBL/GenBank/DDBJ databases">
        <title>Genome of toxic invasive species Heracleum sosnowskyi carries increased number of genes despite the absence of recent whole-genome duplications.</title>
        <authorList>
            <person name="Schelkunov M."/>
            <person name="Shtratnikova V."/>
            <person name="Makarenko M."/>
            <person name="Klepikova A."/>
            <person name="Omelchenko D."/>
            <person name="Novikova G."/>
            <person name="Obukhova E."/>
            <person name="Bogdanov V."/>
            <person name="Penin A."/>
            <person name="Logacheva M."/>
        </authorList>
    </citation>
    <scope>NUCLEOTIDE SEQUENCE</scope>
    <source>
        <strain evidence="3">Hsosn_3</strain>
        <tissue evidence="3">Leaf</tissue>
    </source>
</reference>
<dbReference type="PRINTS" id="PR00081">
    <property type="entry name" value="GDHRDH"/>
</dbReference>
<protein>
    <submittedName>
        <fullName evidence="3">Senescence-associated protein 13-like</fullName>
    </submittedName>
</protein>
<proteinExistence type="predicted"/>
<organism evidence="3 4">
    <name type="scientific">Heracleum sosnowskyi</name>
    <dbReference type="NCBI Taxonomy" id="360622"/>
    <lineage>
        <taxon>Eukaryota</taxon>
        <taxon>Viridiplantae</taxon>
        <taxon>Streptophyta</taxon>
        <taxon>Embryophyta</taxon>
        <taxon>Tracheophyta</taxon>
        <taxon>Spermatophyta</taxon>
        <taxon>Magnoliopsida</taxon>
        <taxon>eudicotyledons</taxon>
        <taxon>Gunneridae</taxon>
        <taxon>Pentapetalae</taxon>
        <taxon>asterids</taxon>
        <taxon>campanulids</taxon>
        <taxon>Apiales</taxon>
        <taxon>Apiaceae</taxon>
        <taxon>Apioideae</taxon>
        <taxon>apioid superclade</taxon>
        <taxon>Tordylieae</taxon>
        <taxon>Tordyliinae</taxon>
        <taxon>Heracleum</taxon>
    </lineage>
</organism>
<evidence type="ECO:0000313" key="3">
    <source>
        <dbReference type="EMBL" id="KAK1355286.1"/>
    </source>
</evidence>
<keyword evidence="1" id="KW-0521">NADP</keyword>
<gene>
    <name evidence="3" type="ORF">POM88_048542</name>
</gene>
<name>A0AAD8GWJ0_9APIA</name>